<gene>
    <name evidence="1" type="ORF">IAC76_05035</name>
</gene>
<organism evidence="1 2">
    <name type="scientific">Candidatus Scatousia excrementipullorum</name>
    <dbReference type="NCBI Taxonomy" id="2840936"/>
    <lineage>
        <taxon>Bacteria</taxon>
        <taxon>Candidatus Scatousia</taxon>
    </lineage>
</organism>
<comment type="caution">
    <text evidence="1">The sequence shown here is derived from an EMBL/GenBank/DDBJ whole genome shotgun (WGS) entry which is preliminary data.</text>
</comment>
<protein>
    <submittedName>
        <fullName evidence="1">Uncharacterized protein</fullName>
    </submittedName>
</protein>
<name>A0A9D9H0R8_9BACT</name>
<dbReference type="AlphaFoldDB" id="A0A9D9H0R8"/>
<sequence>MELKNKMNNEIVFISSQDAEEELFDMDSLLSAIDEKRSKTVSIIDADHPEDSQIYTYNKFLEIFDDSGLDGFIV</sequence>
<accession>A0A9D9H0R8</accession>
<dbReference type="EMBL" id="JADIND010000105">
    <property type="protein sequence ID" value="MBO8430733.1"/>
    <property type="molecule type" value="Genomic_DNA"/>
</dbReference>
<proteinExistence type="predicted"/>
<reference evidence="1" key="1">
    <citation type="submission" date="2020-10" db="EMBL/GenBank/DDBJ databases">
        <authorList>
            <person name="Gilroy R."/>
        </authorList>
    </citation>
    <scope>NUCLEOTIDE SEQUENCE</scope>
    <source>
        <strain evidence="1">10192</strain>
    </source>
</reference>
<evidence type="ECO:0000313" key="1">
    <source>
        <dbReference type="EMBL" id="MBO8430733.1"/>
    </source>
</evidence>
<dbReference type="Proteomes" id="UP000823632">
    <property type="component" value="Unassembled WGS sequence"/>
</dbReference>
<evidence type="ECO:0000313" key="2">
    <source>
        <dbReference type="Proteomes" id="UP000823632"/>
    </source>
</evidence>
<reference evidence="1" key="2">
    <citation type="journal article" date="2021" name="PeerJ">
        <title>Extensive microbial diversity within the chicken gut microbiome revealed by metagenomics and culture.</title>
        <authorList>
            <person name="Gilroy R."/>
            <person name="Ravi A."/>
            <person name="Getino M."/>
            <person name="Pursley I."/>
            <person name="Horton D.L."/>
            <person name="Alikhan N.F."/>
            <person name="Baker D."/>
            <person name="Gharbi K."/>
            <person name="Hall N."/>
            <person name="Watson M."/>
            <person name="Adriaenssens E.M."/>
            <person name="Foster-Nyarko E."/>
            <person name="Jarju S."/>
            <person name="Secka A."/>
            <person name="Antonio M."/>
            <person name="Oren A."/>
            <person name="Chaudhuri R.R."/>
            <person name="La Ragione R."/>
            <person name="Hildebrand F."/>
            <person name="Pallen M.J."/>
        </authorList>
    </citation>
    <scope>NUCLEOTIDE SEQUENCE</scope>
    <source>
        <strain evidence="1">10192</strain>
    </source>
</reference>